<feature type="transmembrane region" description="Helical" evidence="1">
    <location>
        <begin position="43"/>
        <end position="68"/>
    </location>
</feature>
<accession>A0A3S4CEI9</accession>
<comment type="caution">
    <text evidence="3">The sequence shown here is derived from an EMBL/GenBank/DDBJ whole genome shotgun (WGS) entry which is preliminary data.</text>
</comment>
<dbReference type="EMBL" id="RZNC01000001">
    <property type="protein sequence ID" value="RWZ68084.1"/>
    <property type="molecule type" value="Genomic_DNA"/>
</dbReference>
<sequence length="155" mass="15714">MQRNLRASAVSAVVLLASLVAMGAMGASTSSPAVPFDGDSDTPALMIAATALYSVMALSLLALGWYLGRAWSAAIGGSSLPTLSTLAAAVASCAFLVMVVLFGEASNNEATSRPADEMWTLTVIATGTLAAGVSVVAALLTLRRGGRQSPMLQPR</sequence>
<evidence type="ECO:0000256" key="1">
    <source>
        <dbReference type="SAM" id="Phobius"/>
    </source>
</evidence>
<evidence type="ECO:0008006" key="5">
    <source>
        <dbReference type="Google" id="ProtNLM"/>
    </source>
</evidence>
<keyword evidence="1" id="KW-1133">Transmembrane helix</keyword>
<gene>
    <name evidence="3" type="ORF">ELQ92_02200</name>
</gene>
<dbReference type="RefSeq" id="WP_166426680.1">
    <property type="nucleotide sequence ID" value="NZ_RZNC01000001.1"/>
</dbReference>
<dbReference type="AlphaFoldDB" id="A0A3S4CEI9"/>
<feature type="transmembrane region" description="Helical" evidence="1">
    <location>
        <begin position="80"/>
        <end position="103"/>
    </location>
</feature>
<evidence type="ECO:0000313" key="3">
    <source>
        <dbReference type="EMBL" id="RWZ68084.1"/>
    </source>
</evidence>
<evidence type="ECO:0000313" key="4">
    <source>
        <dbReference type="Proteomes" id="UP000288603"/>
    </source>
</evidence>
<proteinExistence type="predicted"/>
<keyword evidence="4" id="KW-1185">Reference proteome</keyword>
<feature type="chain" id="PRO_5018770196" description="Integral membrane protein" evidence="2">
    <location>
        <begin position="27"/>
        <end position="155"/>
    </location>
</feature>
<evidence type="ECO:0000256" key="2">
    <source>
        <dbReference type="SAM" id="SignalP"/>
    </source>
</evidence>
<reference evidence="3 4" key="1">
    <citation type="submission" date="2018-12" db="EMBL/GenBank/DDBJ databases">
        <authorList>
            <person name="Li F."/>
        </authorList>
    </citation>
    <scope>NUCLEOTIDE SEQUENCE [LARGE SCALE GENOMIC DNA]</scope>
    <source>
        <strain evidence="3 4">8H24J-4-2</strain>
    </source>
</reference>
<keyword evidence="2" id="KW-0732">Signal</keyword>
<protein>
    <recommendedName>
        <fullName evidence="5">Integral membrane protein</fullName>
    </recommendedName>
</protein>
<feature type="transmembrane region" description="Helical" evidence="1">
    <location>
        <begin position="123"/>
        <end position="142"/>
    </location>
</feature>
<name>A0A3S4CEI9_9MICO</name>
<feature type="signal peptide" evidence="2">
    <location>
        <begin position="1"/>
        <end position="26"/>
    </location>
</feature>
<organism evidence="3 4">
    <name type="scientific">Labedella populi</name>
    <dbReference type="NCBI Taxonomy" id="2498850"/>
    <lineage>
        <taxon>Bacteria</taxon>
        <taxon>Bacillati</taxon>
        <taxon>Actinomycetota</taxon>
        <taxon>Actinomycetes</taxon>
        <taxon>Micrococcales</taxon>
        <taxon>Microbacteriaceae</taxon>
        <taxon>Labedella</taxon>
    </lineage>
</organism>
<dbReference type="Proteomes" id="UP000288603">
    <property type="component" value="Unassembled WGS sequence"/>
</dbReference>
<keyword evidence="1" id="KW-0812">Transmembrane</keyword>
<keyword evidence="1" id="KW-0472">Membrane</keyword>